<dbReference type="InterPro" id="IPR024747">
    <property type="entry name" value="Pyridox_Oxase-rel"/>
</dbReference>
<dbReference type="EMBL" id="FNFO01000006">
    <property type="protein sequence ID" value="SDL49597.1"/>
    <property type="molecule type" value="Genomic_DNA"/>
</dbReference>
<sequence length="148" mass="16695">MGHLLAEQMDTLLRGAEVGRLACQGDAHPYVVPIAFVYDGESLYAHSWEGQKVALMRQNPAVSFQVDRILSLTQWQSVLVEGTFEELAGQEAEEALRKLYTRLAPLAPGRHSRPGWTLIGAARKDLHGRQEVVFRIRVLRMTGRYETH</sequence>
<dbReference type="SUPFAM" id="SSF50475">
    <property type="entry name" value="FMN-binding split barrel"/>
    <property type="match status" value="1"/>
</dbReference>
<protein>
    <recommendedName>
        <fullName evidence="3">Pyridoxamine 5'-phosphate oxidase</fullName>
    </recommendedName>
</protein>
<dbReference type="RefSeq" id="WP_089683903.1">
    <property type="nucleotide sequence ID" value="NZ_FNFO01000006.1"/>
</dbReference>
<dbReference type="Proteomes" id="UP000198510">
    <property type="component" value="Unassembled WGS sequence"/>
</dbReference>
<dbReference type="STRING" id="1075417.SAMN05421823_106174"/>
<dbReference type="AlphaFoldDB" id="A0A1G9KJB6"/>
<accession>A0A1G9KJB6</accession>
<name>A0A1G9KJB6_9BACT</name>
<evidence type="ECO:0000313" key="1">
    <source>
        <dbReference type="EMBL" id="SDL49597.1"/>
    </source>
</evidence>
<gene>
    <name evidence="1" type="ORF">SAMN05421823_106174</name>
</gene>
<dbReference type="Gene3D" id="2.30.110.10">
    <property type="entry name" value="Electron Transport, Fmn-binding Protein, Chain A"/>
    <property type="match status" value="1"/>
</dbReference>
<dbReference type="Pfam" id="PF12900">
    <property type="entry name" value="Pyridox_ox_2"/>
    <property type="match status" value="1"/>
</dbReference>
<evidence type="ECO:0008006" key="3">
    <source>
        <dbReference type="Google" id="ProtNLM"/>
    </source>
</evidence>
<proteinExistence type="predicted"/>
<organism evidence="1 2">
    <name type="scientific">Catalinimonas alkaloidigena</name>
    <dbReference type="NCBI Taxonomy" id="1075417"/>
    <lineage>
        <taxon>Bacteria</taxon>
        <taxon>Pseudomonadati</taxon>
        <taxon>Bacteroidota</taxon>
        <taxon>Cytophagia</taxon>
        <taxon>Cytophagales</taxon>
        <taxon>Catalimonadaceae</taxon>
        <taxon>Catalinimonas</taxon>
    </lineage>
</organism>
<evidence type="ECO:0000313" key="2">
    <source>
        <dbReference type="Proteomes" id="UP000198510"/>
    </source>
</evidence>
<dbReference type="PANTHER" id="PTHR34071:SF2">
    <property type="entry name" value="FLAVIN-NUCLEOTIDE-BINDING PROTEIN"/>
    <property type="match status" value="1"/>
</dbReference>
<dbReference type="PANTHER" id="PTHR34071">
    <property type="entry name" value="5-NITROIMIDAZOLE ANTIBIOTICS RESISTANCE PROTEIN, NIMA-FAMILY-RELATED PROTEIN-RELATED"/>
    <property type="match status" value="1"/>
</dbReference>
<dbReference type="InterPro" id="IPR012349">
    <property type="entry name" value="Split_barrel_FMN-bd"/>
</dbReference>
<reference evidence="1 2" key="1">
    <citation type="submission" date="2016-10" db="EMBL/GenBank/DDBJ databases">
        <authorList>
            <person name="de Groot N.N."/>
        </authorList>
    </citation>
    <scope>NUCLEOTIDE SEQUENCE [LARGE SCALE GENOMIC DNA]</scope>
    <source>
        <strain evidence="1 2">DSM 25186</strain>
    </source>
</reference>
<keyword evidence="2" id="KW-1185">Reference proteome</keyword>
<dbReference type="OrthoDB" id="9794935at2"/>